<dbReference type="InterPro" id="IPR029058">
    <property type="entry name" value="AB_hydrolase_fold"/>
</dbReference>
<comment type="subcellular location">
    <subcellularLocation>
        <location evidence="1">Secreted</location>
    </subcellularLocation>
</comment>
<evidence type="ECO:0000256" key="3">
    <source>
        <dbReference type="ARBA" id="ARBA00022651"/>
    </source>
</evidence>
<sequence length="305" mass="33117">MKRLVFQLLLACVPVVFMSCEKSDGERPFSLREQITVDGLERTFLLDLPSGYYDSSGFDLVIALHGTGGSGEQCKKDYGWSQKAAQAGFIVAYPDGVRSRGALGIRTWNAGGCCGYAEENRIDDVRFISTLIDDLVARYRVNPKRVYVTGMSNGAMLSYRLACEIPGKIAAIAPVSGTLITTAPCTPSRPVPVLHIHSALDTIVPYRGGIGIGGYYFPPADSALRVWAGVDGCAQAPETLTDNEKYTAVRWKDCREGTTVIRYLTKDGGHSWPGGPKSRPGADAPSTAINATNVIWDFFHHYTLP</sequence>
<dbReference type="InterPro" id="IPR043595">
    <property type="entry name" value="FaeB/C/D"/>
</dbReference>
<dbReference type="Pfam" id="PF10503">
    <property type="entry name" value="Esterase_PHB"/>
    <property type="match status" value="1"/>
</dbReference>
<dbReference type="AlphaFoldDB" id="A0A3N4PYM9"/>
<evidence type="ECO:0000313" key="9">
    <source>
        <dbReference type="Proteomes" id="UP000278351"/>
    </source>
</evidence>
<keyword evidence="9" id="KW-1185">Reference proteome</keyword>
<dbReference type="GO" id="GO:0030600">
    <property type="term" value="F:feruloyl esterase activity"/>
    <property type="evidence" value="ECO:0007669"/>
    <property type="project" value="InterPro"/>
</dbReference>
<dbReference type="PANTHER" id="PTHR38050">
    <property type="match status" value="1"/>
</dbReference>
<keyword evidence="2" id="KW-0964">Secreted</keyword>
<proteinExistence type="predicted"/>
<evidence type="ECO:0000313" key="8">
    <source>
        <dbReference type="EMBL" id="RPE09177.1"/>
    </source>
</evidence>
<keyword evidence="5" id="KW-0378">Hydrolase</keyword>
<keyword evidence="6" id="KW-0119">Carbohydrate metabolism</keyword>
<dbReference type="InterPro" id="IPR010126">
    <property type="entry name" value="Esterase_phb"/>
</dbReference>
<name>A0A3N4PYM9_9BACT</name>
<dbReference type="SUPFAM" id="SSF53474">
    <property type="entry name" value="alpha/beta-Hydrolases"/>
    <property type="match status" value="1"/>
</dbReference>
<evidence type="ECO:0000256" key="4">
    <source>
        <dbReference type="ARBA" id="ARBA00022729"/>
    </source>
</evidence>
<dbReference type="Proteomes" id="UP000278351">
    <property type="component" value="Unassembled WGS sequence"/>
</dbReference>
<gene>
    <name evidence="8" type="ORF">EGT74_19410</name>
</gene>
<comment type="caution">
    <text evidence="8">The sequence shown here is derived from an EMBL/GenBank/DDBJ whole genome shotgun (WGS) entry which is preliminary data.</text>
</comment>
<dbReference type="GO" id="GO:0005576">
    <property type="term" value="C:extracellular region"/>
    <property type="evidence" value="ECO:0007669"/>
    <property type="project" value="UniProtKB-SubCell"/>
</dbReference>
<accession>A0A3N4PYM9</accession>
<reference evidence="8 9" key="1">
    <citation type="submission" date="2018-11" db="EMBL/GenBank/DDBJ databases">
        <title>Chitinophaga lutea sp.nov., isolate from arsenic contaminated soil.</title>
        <authorList>
            <person name="Zong Y."/>
        </authorList>
    </citation>
    <scope>NUCLEOTIDE SEQUENCE [LARGE SCALE GENOMIC DNA]</scope>
    <source>
        <strain evidence="8 9">ZY74</strain>
    </source>
</reference>
<evidence type="ECO:0000256" key="5">
    <source>
        <dbReference type="ARBA" id="ARBA00022801"/>
    </source>
</evidence>
<dbReference type="EMBL" id="RPDH01000002">
    <property type="protein sequence ID" value="RPE09177.1"/>
    <property type="molecule type" value="Genomic_DNA"/>
</dbReference>
<organism evidence="8 9">
    <name type="scientific">Chitinophaga lutea</name>
    <dbReference type="NCBI Taxonomy" id="2488634"/>
    <lineage>
        <taxon>Bacteria</taxon>
        <taxon>Pseudomonadati</taxon>
        <taxon>Bacteroidota</taxon>
        <taxon>Chitinophagia</taxon>
        <taxon>Chitinophagales</taxon>
        <taxon>Chitinophagaceae</taxon>
        <taxon>Chitinophaga</taxon>
    </lineage>
</organism>
<dbReference type="PANTHER" id="PTHR38050:SF2">
    <property type="entry name" value="FERULOYL ESTERASE C-RELATED"/>
    <property type="match status" value="1"/>
</dbReference>
<dbReference type="GO" id="GO:0045493">
    <property type="term" value="P:xylan catabolic process"/>
    <property type="evidence" value="ECO:0007669"/>
    <property type="project" value="UniProtKB-KW"/>
</dbReference>
<evidence type="ECO:0000256" key="2">
    <source>
        <dbReference type="ARBA" id="ARBA00022525"/>
    </source>
</evidence>
<protein>
    <submittedName>
        <fullName evidence="8">Phospholipase</fullName>
    </submittedName>
</protein>
<keyword evidence="3" id="KW-0858">Xylan degradation</keyword>
<keyword evidence="4" id="KW-0732">Signal</keyword>
<dbReference type="OrthoDB" id="699118at2"/>
<evidence type="ECO:0000256" key="6">
    <source>
        <dbReference type="ARBA" id="ARBA00023277"/>
    </source>
</evidence>
<evidence type="ECO:0000256" key="7">
    <source>
        <dbReference type="ARBA" id="ARBA00023326"/>
    </source>
</evidence>
<dbReference type="Gene3D" id="3.40.50.1820">
    <property type="entry name" value="alpha/beta hydrolase"/>
    <property type="match status" value="1"/>
</dbReference>
<dbReference type="PROSITE" id="PS51257">
    <property type="entry name" value="PROKAR_LIPOPROTEIN"/>
    <property type="match status" value="1"/>
</dbReference>
<dbReference type="RefSeq" id="WP_123848173.1">
    <property type="nucleotide sequence ID" value="NZ_RPDH01000002.1"/>
</dbReference>
<keyword evidence="7" id="KW-0624">Polysaccharide degradation</keyword>
<evidence type="ECO:0000256" key="1">
    <source>
        <dbReference type="ARBA" id="ARBA00004613"/>
    </source>
</evidence>